<dbReference type="AlphaFoldDB" id="A0AAD5QD01"/>
<comment type="caution">
    <text evidence="1">The sequence shown here is derived from an EMBL/GenBank/DDBJ whole genome shotgun (WGS) entry which is preliminary data.</text>
</comment>
<organism evidence="1 2">
    <name type="scientific">Parelaphostrongylus tenuis</name>
    <name type="common">Meningeal worm</name>
    <dbReference type="NCBI Taxonomy" id="148309"/>
    <lineage>
        <taxon>Eukaryota</taxon>
        <taxon>Metazoa</taxon>
        <taxon>Ecdysozoa</taxon>
        <taxon>Nematoda</taxon>
        <taxon>Chromadorea</taxon>
        <taxon>Rhabditida</taxon>
        <taxon>Rhabditina</taxon>
        <taxon>Rhabditomorpha</taxon>
        <taxon>Strongyloidea</taxon>
        <taxon>Metastrongylidae</taxon>
        <taxon>Parelaphostrongylus</taxon>
    </lineage>
</organism>
<gene>
    <name evidence="1" type="ORF">KIN20_002404</name>
</gene>
<protein>
    <submittedName>
        <fullName evidence="1">Uncharacterized protein</fullName>
    </submittedName>
</protein>
<evidence type="ECO:0000313" key="1">
    <source>
        <dbReference type="EMBL" id="KAJ1347368.1"/>
    </source>
</evidence>
<name>A0AAD5QD01_PARTN</name>
<dbReference type="Proteomes" id="UP001196413">
    <property type="component" value="Unassembled WGS sequence"/>
</dbReference>
<evidence type="ECO:0000313" key="2">
    <source>
        <dbReference type="Proteomes" id="UP001196413"/>
    </source>
</evidence>
<reference evidence="1" key="1">
    <citation type="submission" date="2021-06" db="EMBL/GenBank/DDBJ databases">
        <title>Parelaphostrongylus tenuis whole genome reference sequence.</title>
        <authorList>
            <person name="Garwood T.J."/>
            <person name="Larsen P.A."/>
            <person name="Fountain-Jones N.M."/>
            <person name="Garbe J.R."/>
            <person name="Macchietto M.G."/>
            <person name="Kania S.A."/>
            <person name="Gerhold R.W."/>
            <person name="Richards J.E."/>
            <person name="Wolf T.M."/>
        </authorList>
    </citation>
    <scope>NUCLEOTIDE SEQUENCE</scope>
    <source>
        <strain evidence="1">MNPRO001-30</strain>
        <tissue evidence="1">Meninges</tissue>
    </source>
</reference>
<sequence length="109" mass="12599">MRANEKLALFAGEEVFIGVFVTIWKLRFLATAQRWWFSKRPFYNAIKSTQNYVSDAHVSRPTELFLWIIGEKYARLQSKKFPPEATLKSLFRKPATCGCTLKAQLSNGH</sequence>
<proteinExistence type="predicted"/>
<keyword evidence="2" id="KW-1185">Reference proteome</keyword>
<dbReference type="EMBL" id="JAHQIW010000304">
    <property type="protein sequence ID" value="KAJ1347368.1"/>
    <property type="molecule type" value="Genomic_DNA"/>
</dbReference>
<accession>A0AAD5QD01</accession>